<evidence type="ECO:0000256" key="2">
    <source>
        <dbReference type="ARBA" id="ARBA00049106"/>
    </source>
</evidence>
<proteinExistence type="inferred from homology"/>
<reference evidence="3" key="2">
    <citation type="submission" date="2020-09" db="EMBL/GenBank/DDBJ databases">
        <authorList>
            <person name="Sun Q."/>
            <person name="Ohkuma M."/>
        </authorList>
    </citation>
    <scope>NUCLEOTIDE SEQUENCE</scope>
    <source>
        <strain evidence="3">JCM 3051</strain>
    </source>
</reference>
<comment type="catalytic activity">
    <reaction evidence="2">
        <text>oxidized coenzyme F420-(gamma-L-Glu)(n) + a quinol + H(+) = reduced coenzyme F420-(gamma-L-Glu)(n) + a quinone</text>
        <dbReference type="Rhea" id="RHEA:39663"/>
        <dbReference type="Rhea" id="RHEA-COMP:12939"/>
        <dbReference type="Rhea" id="RHEA-COMP:14378"/>
        <dbReference type="ChEBI" id="CHEBI:15378"/>
        <dbReference type="ChEBI" id="CHEBI:24646"/>
        <dbReference type="ChEBI" id="CHEBI:132124"/>
        <dbReference type="ChEBI" id="CHEBI:133980"/>
        <dbReference type="ChEBI" id="CHEBI:139511"/>
    </reaction>
</comment>
<comment type="similarity">
    <text evidence="1">Belongs to the F420H(2)-dependent quinone reductase family.</text>
</comment>
<reference evidence="3" key="1">
    <citation type="journal article" date="2014" name="Int. J. Syst. Evol. Microbiol.">
        <title>Complete genome sequence of Corynebacterium casei LMG S-19264T (=DSM 44701T), isolated from a smear-ripened cheese.</title>
        <authorList>
            <consortium name="US DOE Joint Genome Institute (JGI-PGF)"/>
            <person name="Walter F."/>
            <person name="Albersmeier A."/>
            <person name="Kalinowski J."/>
            <person name="Ruckert C."/>
        </authorList>
    </citation>
    <scope>NUCLEOTIDE SEQUENCE</scope>
    <source>
        <strain evidence="3">JCM 3051</strain>
    </source>
</reference>
<keyword evidence="4" id="KW-1185">Reference proteome</keyword>
<comment type="caution">
    <text evidence="3">The sequence shown here is derived from an EMBL/GenBank/DDBJ whole genome shotgun (WGS) entry which is preliminary data.</text>
</comment>
<dbReference type="GO" id="GO:0070967">
    <property type="term" value="F:coenzyme F420 binding"/>
    <property type="evidence" value="ECO:0007669"/>
    <property type="project" value="TreeGrafter"/>
</dbReference>
<dbReference type="Gene3D" id="2.30.110.10">
    <property type="entry name" value="Electron Transport, Fmn-binding Protein, Chain A"/>
    <property type="match status" value="1"/>
</dbReference>
<dbReference type="InterPro" id="IPR012349">
    <property type="entry name" value="Split_barrel_FMN-bd"/>
</dbReference>
<gene>
    <name evidence="3" type="ORF">GCM10010102_18150</name>
</gene>
<dbReference type="SUPFAM" id="SSF50475">
    <property type="entry name" value="FMN-binding split barrel"/>
    <property type="match status" value="1"/>
</dbReference>
<evidence type="ECO:0000256" key="1">
    <source>
        <dbReference type="ARBA" id="ARBA00008710"/>
    </source>
</evidence>
<dbReference type="PANTHER" id="PTHR39428:SF3">
    <property type="entry name" value="DEAZAFLAVIN-DEPENDENT NITROREDUCTASE"/>
    <property type="match status" value="1"/>
</dbReference>
<evidence type="ECO:0000313" key="4">
    <source>
        <dbReference type="Proteomes" id="UP000655589"/>
    </source>
</evidence>
<accession>A0A8H9L2Z1</accession>
<dbReference type="GO" id="GO:0005886">
    <property type="term" value="C:plasma membrane"/>
    <property type="evidence" value="ECO:0007669"/>
    <property type="project" value="TreeGrafter"/>
</dbReference>
<dbReference type="AlphaFoldDB" id="A0A8H9L2Z1"/>
<organism evidence="3 4">
    <name type="scientific">Promicromonospora citrea</name>
    <dbReference type="NCBI Taxonomy" id="43677"/>
    <lineage>
        <taxon>Bacteria</taxon>
        <taxon>Bacillati</taxon>
        <taxon>Actinomycetota</taxon>
        <taxon>Actinomycetes</taxon>
        <taxon>Micrococcales</taxon>
        <taxon>Promicromonosporaceae</taxon>
        <taxon>Promicromonospora</taxon>
    </lineage>
</organism>
<name>A0A8H9L2Z1_9MICO</name>
<evidence type="ECO:0000313" key="3">
    <source>
        <dbReference type="EMBL" id="GGM22799.1"/>
    </source>
</evidence>
<dbReference type="PANTHER" id="PTHR39428">
    <property type="entry name" value="F420H(2)-DEPENDENT QUINONE REDUCTASE RV1261C"/>
    <property type="match status" value="1"/>
</dbReference>
<dbReference type="RefSeq" id="WP_171103802.1">
    <property type="nucleotide sequence ID" value="NZ_BMPT01000006.1"/>
</dbReference>
<dbReference type="GO" id="GO:0016491">
    <property type="term" value="F:oxidoreductase activity"/>
    <property type="evidence" value="ECO:0007669"/>
    <property type="project" value="InterPro"/>
</dbReference>
<dbReference type="Proteomes" id="UP000655589">
    <property type="component" value="Unassembled WGS sequence"/>
</dbReference>
<dbReference type="InterPro" id="IPR004378">
    <property type="entry name" value="F420H2_quin_Rdtase"/>
</dbReference>
<protein>
    <recommendedName>
        <fullName evidence="5">Deazaflavin-dependent oxidoreductase (Nitroreductase family)</fullName>
    </recommendedName>
</protein>
<sequence length="165" mass="17896">MSDAPLSWNDRIVAEFRANGGYAAWSSPEDFAAGRPVPPRVPGLDGPGMPLILVHHTGARTGRERVSPLFFQPVDDGWAVFATHGGSPHDPAWYRNLMAHPRTTVETGDEEVPVVARLAQGEQRARIWSRQVALIPKFAEFEAASGREIPVVVLQRVTPAAAAGE</sequence>
<dbReference type="NCBIfam" id="TIGR00026">
    <property type="entry name" value="hi_GC_TIGR00026"/>
    <property type="match status" value="1"/>
</dbReference>
<evidence type="ECO:0008006" key="5">
    <source>
        <dbReference type="Google" id="ProtNLM"/>
    </source>
</evidence>
<dbReference type="Pfam" id="PF04075">
    <property type="entry name" value="F420H2_quin_red"/>
    <property type="match status" value="1"/>
</dbReference>
<dbReference type="EMBL" id="BMPT01000006">
    <property type="protein sequence ID" value="GGM22799.1"/>
    <property type="molecule type" value="Genomic_DNA"/>
</dbReference>